<organism evidence="4 5">
    <name type="scientific">Cyphellophora europaea (strain CBS 101466)</name>
    <name type="common">Phialophora europaea</name>
    <dbReference type="NCBI Taxonomy" id="1220924"/>
    <lineage>
        <taxon>Eukaryota</taxon>
        <taxon>Fungi</taxon>
        <taxon>Dikarya</taxon>
        <taxon>Ascomycota</taxon>
        <taxon>Pezizomycotina</taxon>
        <taxon>Eurotiomycetes</taxon>
        <taxon>Chaetothyriomycetidae</taxon>
        <taxon>Chaetothyriales</taxon>
        <taxon>Cyphellophoraceae</taxon>
        <taxon>Cyphellophora</taxon>
    </lineage>
</organism>
<gene>
    <name evidence="4" type="ORF">HMPREF1541_06836</name>
</gene>
<dbReference type="Gene3D" id="3.20.20.80">
    <property type="entry name" value="Glycosidases"/>
    <property type="match status" value="1"/>
</dbReference>
<dbReference type="HOGENOM" id="CLU_022148_1_0_1"/>
<name>W2RQR1_CYPE1</name>
<dbReference type="PANTHER" id="PTHR36183:SF2">
    <property type="entry name" value="BETA-GLUCURONIDASE C-TERMINAL DOMAIN-CONTAINING PROTEIN"/>
    <property type="match status" value="1"/>
</dbReference>
<evidence type="ECO:0000256" key="2">
    <source>
        <dbReference type="SAM" id="SignalP"/>
    </source>
</evidence>
<evidence type="ECO:0000313" key="5">
    <source>
        <dbReference type="Proteomes" id="UP000030752"/>
    </source>
</evidence>
<dbReference type="InterPro" id="IPR052974">
    <property type="entry name" value="GH79_Enzymes"/>
</dbReference>
<feature type="region of interest" description="Disordered" evidence="1">
    <location>
        <begin position="541"/>
        <end position="576"/>
    </location>
</feature>
<sequence length="605" mass="65829">MAAPCLSLLALSLSSVALAQSVQHNAAQRPAAGVSRIISPSFAGLGLEPSNLFSFTGEEQENELTKNLLQNLVDYTGVPPHIRLGGNTQDYFKWDENMNDWAWRNNPNAVGQGAFPSDHMIIGPRYFEALDRFPEGTPLTFGLNLAYEEEDYIDQIVTMATQALDRLENLNVVSFEIGNEPDLYLQNGFRTGSWGGDVYTQQWLDRAQAVYDQVLKPRQLGTNFFEPGATASTIGTSFQIDNLVSFDIDRNANGTDTPLIAQWNQHDYYHYIGVSTYTLTQDRFMDLSTTRNQFLAWEEEIQQADETPFAYALREMGIVGPIGLADITDVFGAALWNLNFFLYTAALNITMVGMHMTDNSNASAWQPIEFYGNAPHVRPNYYSFAAFDQIIGPTCQARVGGGVLDQPGDYQGRLAIYDVYQNDELASVVLINSRPANVSEANKGSMTFDLSFDSSLGGQEVHLAFLTNDGADAKNGTTWNGISYEESGDGTPQTVDDTEHTMTIENDGSLSVAVRDTEAVVVNFGGAVGRRAYNAEACGDLSTSRPEALNPGTKTGQGAAASASESSAASSNNNSAKENGVLRVSTMVLATFASALFSGFCILFA</sequence>
<evidence type="ECO:0000256" key="1">
    <source>
        <dbReference type="SAM" id="MobiDB-lite"/>
    </source>
</evidence>
<dbReference type="GeneID" id="19974175"/>
<dbReference type="OrthoDB" id="2831684at2759"/>
<dbReference type="EMBL" id="KB822722">
    <property type="protein sequence ID" value="ETN38797.1"/>
    <property type="molecule type" value="Genomic_DNA"/>
</dbReference>
<evidence type="ECO:0000313" key="4">
    <source>
        <dbReference type="EMBL" id="ETN38797.1"/>
    </source>
</evidence>
<feature type="signal peptide" evidence="2">
    <location>
        <begin position="1"/>
        <end position="19"/>
    </location>
</feature>
<dbReference type="InterPro" id="IPR013780">
    <property type="entry name" value="Glyco_hydro_b"/>
</dbReference>
<dbReference type="SUPFAM" id="SSF51445">
    <property type="entry name" value="(Trans)glycosidases"/>
    <property type="match status" value="1"/>
</dbReference>
<proteinExistence type="predicted"/>
<keyword evidence="2" id="KW-0732">Signal</keyword>
<dbReference type="Pfam" id="PF16862">
    <property type="entry name" value="Glyco_hydro_79C"/>
    <property type="match status" value="1"/>
</dbReference>
<dbReference type="InterPro" id="IPR017853">
    <property type="entry name" value="GH"/>
</dbReference>
<reference evidence="4 5" key="1">
    <citation type="submission" date="2013-03" db="EMBL/GenBank/DDBJ databases">
        <title>The Genome Sequence of Phialophora europaea CBS 101466.</title>
        <authorList>
            <consortium name="The Broad Institute Genomics Platform"/>
            <person name="Cuomo C."/>
            <person name="de Hoog S."/>
            <person name="Gorbushina A."/>
            <person name="Walker B."/>
            <person name="Young S.K."/>
            <person name="Zeng Q."/>
            <person name="Gargeya S."/>
            <person name="Fitzgerald M."/>
            <person name="Haas B."/>
            <person name="Abouelleil A."/>
            <person name="Allen A.W."/>
            <person name="Alvarado L."/>
            <person name="Arachchi H.M."/>
            <person name="Berlin A.M."/>
            <person name="Chapman S.B."/>
            <person name="Gainer-Dewar J."/>
            <person name="Goldberg J."/>
            <person name="Griggs A."/>
            <person name="Gujja S."/>
            <person name="Hansen M."/>
            <person name="Howarth C."/>
            <person name="Imamovic A."/>
            <person name="Ireland A."/>
            <person name="Larimer J."/>
            <person name="McCowan C."/>
            <person name="Murphy C."/>
            <person name="Pearson M."/>
            <person name="Poon T.W."/>
            <person name="Priest M."/>
            <person name="Roberts A."/>
            <person name="Saif S."/>
            <person name="Shea T."/>
            <person name="Sisk P."/>
            <person name="Sykes S."/>
            <person name="Wortman J."/>
            <person name="Nusbaum C."/>
            <person name="Birren B."/>
        </authorList>
    </citation>
    <scope>NUCLEOTIDE SEQUENCE [LARGE SCALE GENOMIC DNA]</scope>
    <source>
        <strain evidence="4 5">CBS 101466</strain>
    </source>
</reference>
<dbReference type="VEuPathDB" id="FungiDB:HMPREF1541_06836"/>
<feature type="domain" description="Beta-glucuronidase C-terminal" evidence="3">
    <location>
        <begin position="417"/>
        <end position="521"/>
    </location>
</feature>
<dbReference type="Gene3D" id="2.60.40.1180">
    <property type="entry name" value="Golgi alpha-mannosidase II"/>
    <property type="match status" value="1"/>
</dbReference>
<keyword evidence="5" id="KW-1185">Reference proteome</keyword>
<dbReference type="InParanoid" id="W2RQR1"/>
<feature type="compositionally biased region" description="Low complexity" evidence="1">
    <location>
        <begin position="559"/>
        <end position="576"/>
    </location>
</feature>
<dbReference type="AlphaFoldDB" id="W2RQR1"/>
<dbReference type="PANTHER" id="PTHR36183">
    <property type="entry name" value="BETA-GLUCURONIDASE"/>
    <property type="match status" value="1"/>
</dbReference>
<protein>
    <recommendedName>
        <fullName evidence="3">Beta-glucuronidase C-terminal domain-containing protein</fullName>
    </recommendedName>
</protein>
<evidence type="ECO:0000259" key="3">
    <source>
        <dbReference type="Pfam" id="PF16862"/>
    </source>
</evidence>
<dbReference type="InterPro" id="IPR031728">
    <property type="entry name" value="GlcAase_C"/>
</dbReference>
<dbReference type="RefSeq" id="XP_008719386.1">
    <property type="nucleotide sequence ID" value="XM_008721164.1"/>
</dbReference>
<accession>W2RQR1</accession>
<dbReference type="Proteomes" id="UP000030752">
    <property type="component" value="Unassembled WGS sequence"/>
</dbReference>
<dbReference type="eggNOG" id="ENOG502QW09">
    <property type="taxonomic scope" value="Eukaryota"/>
</dbReference>
<feature type="chain" id="PRO_5004825015" description="Beta-glucuronidase C-terminal domain-containing protein" evidence="2">
    <location>
        <begin position="20"/>
        <end position="605"/>
    </location>
</feature>